<evidence type="ECO:0000313" key="4">
    <source>
        <dbReference type="Proteomes" id="UP000250831"/>
    </source>
</evidence>
<accession>A0A363NWF2</accession>
<proteinExistence type="predicted"/>
<keyword evidence="3" id="KW-0808">Transferase</keyword>
<dbReference type="GO" id="GO:0016020">
    <property type="term" value="C:membrane"/>
    <property type="evidence" value="ECO:0007669"/>
    <property type="project" value="InterPro"/>
</dbReference>
<evidence type="ECO:0000313" key="3">
    <source>
        <dbReference type="EMBL" id="PUV25048.1"/>
    </source>
</evidence>
<gene>
    <name evidence="3" type="ORF">DCO56_08895</name>
</gene>
<evidence type="ECO:0000256" key="1">
    <source>
        <dbReference type="SAM" id="Phobius"/>
    </source>
</evidence>
<sequence>MEAIVKFLNIYLATGRTALSILVLMFILLCTMKVSAQQQTQIEKMAAEGYAMRFSDTIASLRIQQEALFLAKKNNSRVDEAICYAYLAMTYRRLLQLKEFTRYAEQSYGIANTTADSRAIAYSNWAMGLLRSYIDDKAGAVDYMLKAYGLFAQLNEYSYCAKIGADVSYLFYPGSEVNMRKYADEALRFAEKSNDPESILHARLAVGSYLLESASSNDSLLWKQAVSFYKKTIHQAEQVEEFIVSKSNIGIAHLNIAALYMNAPKLIDEKAFLSHLEQATHIGRKYNLRNIYRSSLGLRGQFFIQKGDYRTAENLFKEGIAYQQTLPYKDNDLLAAFFGCLKELASKEKDYAAYHEYDIYFNKYNKLKYDEEMQKILQNTDARFESEKKLELIKQLEKENELEKKNKFLSYGISGVLLAGLVFVYRSYYYRQRYYQNREDILQQKQTNSELKVQLMEKESLEILADKLSIERRLLQSQMNPHFIFNLLGNIQSMILKNDRLIAISYLGKFAKLTRQVLEQSRMDRISLELEVQTLKNYMDLQQLRLNHSFDYYIDMDETVDPNVHIPPLLLQPFVENAIEHGLKPLADLRHGFLKISFHLRMDADVLECTITDNGIGLEESRSKKKNVPHTSLSTKITDERLALLYPDNPFVQLKMTDRKDVEGAGCHVFLSIPLI</sequence>
<dbReference type="SUPFAM" id="SSF55874">
    <property type="entry name" value="ATPase domain of HSP90 chaperone/DNA topoisomerase II/histidine kinase"/>
    <property type="match status" value="1"/>
</dbReference>
<dbReference type="Proteomes" id="UP000250831">
    <property type="component" value="Unassembled WGS sequence"/>
</dbReference>
<keyword evidence="4" id="KW-1185">Reference proteome</keyword>
<dbReference type="InterPro" id="IPR036890">
    <property type="entry name" value="HATPase_C_sf"/>
</dbReference>
<keyword evidence="3" id="KW-0418">Kinase</keyword>
<dbReference type="Pfam" id="PF06580">
    <property type="entry name" value="His_kinase"/>
    <property type="match status" value="1"/>
</dbReference>
<dbReference type="PANTHER" id="PTHR34220">
    <property type="entry name" value="SENSOR HISTIDINE KINASE YPDA"/>
    <property type="match status" value="1"/>
</dbReference>
<keyword evidence="1" id="KW-0812">Transmembrane</keyword>
<reference evidence="3 4" key="1">
    <citation type="submission" date="2018-04" db="EMBL/GenBank/DDBJ databases">
        <title>Sphingobacterium sp. M46 Genome.</title>
        <authorList>
            <person name="Cheng J."/>
            <person name="Li Y."/>
        </authorList>
    </citation>
    <scope>NUCLEOTIDE SEQUENCE [LARGE SCALE GENOMIC DNA]</scope>
    <source>
        <strain evidence="3 4">M46</strain>
    </source>
</reference>
<dbReference type="Gene3D" id="3.30.565.10">
    <property type="entry name" value="Histidine kinase-like ATPase, C-terminal domain"/>
    <property type="match status" value="1"/>
</dbReference>
<dbReference type="Gene3D" id="1.25.40.10">
    <property type="entry name" value="Tetratricopeptide repeat domain"/>
    <property type="match status" value="2"/>
</dbReference>
<protein>
    <submittedName>
        <fullName evidence="3">Sensor histidine kinase</fullName>
    </submittedName>
</protein>
<dbReference type="InterPro" id="IPR010559">
    <property type="entry name" value="Sig_transdc_His_kin_internal"/>
</dbReference>
<organism evidence="3 4">
    <name type="scientific">Sphingobacterium athyrii</name>
    <dbReference type="NCBI Taxonomy" id="2152717"/>
    <lineage>
        <taxon>Bacteria</taxon>
        <taxon>Pseudomonadati</taxon>
        <taxon>Bacteroidota</taxon>
        <taxon>Sphingobacteriia</taxon>
        <taxon>Sphingobacteriales</taxon>
        <taxon>Sphingobacteriaceae</taxon>
        <taxon>Sphingobacterium</taxon>
    </lineage>
</organism>
<comment type="caution">
    <text evidence="3">The sequence shown here is derived from an EMBL/GenBank/DDBJ whole genome shotgun (WGS) entry which is preliminary data.</text>
</comment>
<feature type="transmembrane region" description="Helical" evidence="1">
    <location>
        <begin position="408"/>
        <end position="428"/>
    </location>
</feature>
<dbReference type="OrthoDB" id="9809670at2"/>
<dbReference type="RefSeq" id="WP_108633380.1">
    <property type="nucleotide sequence ID" value="NZ_QCXX01000002.1"/>
</dbReference>
<dbReference type="EMBL" id="QCXX01000002">
    <property type="protein sequence ID" value="PUV25048.1"/>
    <property type="molecule type" value="Genomic_DNA"/>
</dbReference>
<dbReference type="InterPro" id="IPR011990">
    <property type="entry name" value="TPR-like_helical_dom_sf"/>
</dbReference>
<dbReference type="InterPro" id="IPR050640">
    <property type="entry name" value="Bact_2-comp_sensor_kinase"/>
</dbReference>
<keyword evidence="1" id="KW-0472">Membrane</keyword>
<evidence type="ECO:0000259" key="2">
    <source>
        <dbReference type="Pfam" id="PF06580"/>
    </source>
</evidence>
<keyword evidence="1" id="KW-1133">Transmembrane helix</keyword>
<dbReference type="PANTHER" id="PTHR34220:SF7">
    <property type="entry name" value="SENSOR HISTIDINE KINASE YPDA"/>
    <property type="match status" value="1"/>
</dbReference>
<dbReference type="AlphaFoldDB" id="A0A363NWF2"/>
<feature type="domain" description="Signal transduction histidine kinase internal region" evidence="2">
    <location>
        <begin position="471"/>
        <end position="549"/>
    </location>
</feature>
<feature type="transmembrane region" description="Helical" evidence="1">
    <location>
        <begin position="7"/>
        <end position="29"/>
    </location>
</feature>
<name>A0A363NWF2_9SPHI</name>
<dbReference type="GO" id="GO:0000155">
    <property type="term" value="F:phosphorelay sensor kinase activity"/>
    <property type="evidence" value="ECO:0007669"/>
    <property type="project" value="InterPro"/>
</dbReference>